<dbReference type="STRING" id="660122.C7ZN38"/>
<dbReference type="Gene3D" id="1.20.5.170">
    <property type="match status" value="1"/>
</dbReference>
<dbReference type="RefSeq" id="XP_003040267.1">
    <property type="nucleotide sequence ID" value="XM_003040221.1"/>
</dbReference>
<reference evidence="1 2" key="1">
    <citation type="journal article" date="2009" name="PLoS Genet.">
        <title>The genome of Nectria haematococca: contribution of supernumerary chromosomes to gene expansion.</title>
        <authorList>
            <person name="Coleman J.J."/>
            <person name="Rounsley S.D."/>
            <person name="Rodriguez-Carres M."/>
            <person name="Kuo A."/>
            <person name="Wasmann C.C."/>
            <person name="Grimwood J."/>
            <person name="Schmutz J."/>
            <person name="Taga M."/>
            <person name="White G.J."/>
            <person name="Zhou S."/>
            <person name="Schwartz D.C."/>
            <person name="Freitag M."/>
            <person name="Ma L.J."/>
            <person name="Danchin E.G."/>
            <person name="Henrissat B."/>
            <person name="Coutinho P.M."/>
            <person name="Nelson D.R."/>
            <person name="Straney D."/>
            <person name="Napoli C.A."/>
            <person name="Barker B.M."/>
            <person name="Gribskov M."/>
            <person name="Rep M."/>
            <person name="Kroken S."/>
            <person name="Molnar I."/>
            <person name="Rensing C."/>
            <person name="Kennell J.C."/>
            <person name="Zamora J."/>
            <person name="Farman M.L."/>
            <person name="Selker E.U."/>
            <person name="Salamov A."/>
            <person name="Shapiro H."/>
            <person name="Pangilinan J."/>
            <person name="Lindquist E."/>
            <person name="Lamers C."/>
            <person name="Grigoriev I.V."/>
            <person name="Geiser D.M."/>
            <person name="Covert S.F."/>
            <person name="Temporini E."/>
            <person name="Vanetten H.D."/>
        </authorList>
    </citation>
    <scope>NUCLEOTIDE SEQUENCE [LARGE SCALE GENOMIC DNA]</scope>
    <source>
        <strain evidence="2">ATCC MYA-4622 / CBS 123669 / FGSC 9596 / NRRL 45880 / 77-13-4</strain>
    </source>
</reference>
<evidence type="ECO:0000313" key="2">
    <source>
        <dbReference type="Proteomes" id="UP000005206"/>
    </source>
</evidence>
<sequence length="160" mass="17304">MNAAISGQRSQSENLNGALDSLERFVHQARNALSHPIVDPEAAIRAATENVTQAMMSQILARFDALDRSIAGVNQKVGRLDQRVGRVEENVAAVDRKVDNLGRKLSYYDHNAIARVSNSGATKRNFELTALLNVETGEEISSFPATFGEADQLSGVLAPV</sequence>
<keyword evidence="2" id="KW-1185">Reference proteome</keyword>
<gene>
    <name evidence="1" type="ORF">NECHADRAFT_88854</name>
</gene>
<organism evidence="1 2">
    <name type="scientific">Fusarium vanettenii (strain ATCC MYA-4622 / CBS 123669 / FGSC 9596 / NRRL 45880 / 77-13-4)</name>
    <name type="common">Fusarium solani subsp. pisi</name>
    <dbReference type="NCBI Taxonomy" id="660122"/>
    <lineage>
        <taxon>Eukaryota</taxon>
        <taxon>Fungi</taxon>
        <taxon>Dikarya</taxon>
        <taxon>Ascomycota</taxon>
        <taxon>Pezizomycotina</taxon>
        <taxon>Sordariomycetes</taxon>
        <taxon>Hypocreomycetidae</taxon>
        <taxon>Hypocreales</taxon>
        <taxon>Nectriaceae</taxon>
        <taxon>Fusarium</taxon>
        <taxon>Fusarium solani species complex</taxon>
        <taxon>Fusarium vanettenii</taxon>
    </lineage>
</organism>
<accession>C7ZN38</accession>
<dbReference type="AlphaFoldDB" id="C7ZN38"/>
<dbReference type="Proteomes" id="UP000005206">
    <property type="component" value="Chromosome 17"/>
</dbReference>
<dbReference type="HOGENOM" id="CLU_1652616_0_0_1"/>
<dbReference type="InParanoid" id="C7ZN38"/>
<dbReference type="OrthoDB" id="5102328at2759"/>
<dbReference type="GeneID" id="9678701"/>
<protein>
    <submittedName>
        <fullName evidence="1">Uncharacterized protein</fullName>
    </submittedName>
</protein>
<dbReference type="EMBL" id="GG698962">
    <property type="protein sequence ID" value="EEU34554.1"/>
    <property type="molecule type" value="Genomic_DNA"/>
</dbReference>
<name>C7ZN38_FUSV7</name>
<proteinExistence type="predicted"/>
<dbReference type="KEGG" id="nhe:NECHADRAFT_88854"/>
<evidence type="ECO:0000313" key="1">
    <source>
        <dbReference type="EMBL" id="EEU34554.1"/>
    </source>
</evidence>
<dbReference type="OMA" id="ARMDAMM"/>
<dbReference type="VEuPathDB" id="FungiDB:NECHADRAFT_88854"/>